<evidence type="ECO:0000256" key="2">
    <source>
        <dbReference type="ARBA" id="ARBA00023043"/>
    </source>
</evidence>
<dbReference type="Pfam" id="PF12796">
    <property type="entry name" value="Ank_2"/>
    <property type="match status" value="1"/>
</dbReference>
<dbReference type="EMBL" id="JMSE01001500">
    <property type="protein sequence ID" value="KDN60554.1"/>
    <property type="molecule type" value="Genomic_DNA"/>
</dbReference>
<organism evidence="4 5">
    <name type="scientific">Colletotrichum sublineola</name>
    <name type="common">Sorghum anthracnose fungus</name>
    <dbReference type="NCBI Taxonomy" id="1173701"/>
    <lineage>
        <taxon>Eukaryota</taxon>
        <taxon>Fungi</taxon>
        <taxon>Dikarya</taxon>
        <taxon>Ascomycota</taxon>
        <taxon>Pezizomycotina</taxon>
        <taxon>Sordariomycetes</taxon>
        <taxon>Hypocreomycetidae</taxon>
        <taxon>Glomerellales</taxon>
        <taxon>Glomerellaceae</taxon>
        <taxon>Colletotrichum</taxon>
        <taxon>Colletotrichum graminicola species complex</taxon>
    </lineage>
</organism>
<sequence>MSHPQPTRQLNDLEIRIPPEIYVMVAEQLGKEIIDRPPAELADDDGPQNDDLDDADNVTGVRLVTKHIKWLYPTLSMLKASMVNRYYRERILLIALRWDALSENPRALYYAAVNNHVKVLRQALAQNNARPDYVPYGLSLPMLTPLMVAAAKGYLEVVQLLLDKNADAAREFNPPDSWDRWGATGLLSESYETMHDEPDGVATVRIATPLHCAMSAPSNAAAITERILARLPAAFFERVANPDSKILVFAVAADLVDVIDLLMNHNADLNDGGITEHLLLIPVIHHAVSGRMVRKLLQHGANLHTPLAVGLNALHAVCLRSTDCHTAIEELVHRGVAVNDATGGGAQRATIVHHNPHLRRRTPQTALNFACRCINLSHIKSLMNLGANPLGVASTISQCQDRENGEFYMVTPFHSLFLPTDLNEKLTTNKDTDLRERLHGAVQELLAHPLGGRALLLRQNVRFNTYSESVKIFHTYWADRGDMDVEEFGEFTPFQLFFMHPLVDDERIPDAMLRADSQAIRQQINQVTEPFGATPLLSVLSHRFDNRFAQSSFYRPKLVEWLLANGADPNIADKEGFTPLHYAVFWLDDVAVDFLLAFGARIENRPTSLPTPLEVAMGRVYKDIHMKRDLEDSIWKQMVRLTERNGEQWKRDLLGLQTSIALWRPGGLLPVCALPGFEKIFKRTLHFDDEAYIMGQNVGIHEALRERGVDVMLREQALKSKRHIFESLVQASGTLPLPIPECIEHVGTDMKTYRYSVLDWAAATDQDEHFLARLLQIGGPELSGTRPPTFNYWSFTYFECRDSWNRFKETLWPKSESSMDLD</sequence>
<dbReference type="SMART" id="SM00248">
    <property type="entry name" value="ANK"/>
    <property type="match status" value="10"/>
</dbReference>
<proteinExistence type="predicted"/>
<gene>
    <name evidence="4" type="ORF">CSUB01_02179</name>
</gene>
<dbReference type="Proteomes" id="UP000027238">
    <property type="component" value="Unassembled WGS sequence"/>
</dbReference>
<evidence type="ECO:0000313" key="5">
    <source>
        <dbReference type="Proteomes" id="UP000027238"/>
    </source>
</evidence>
<feature type="repeat" description="ANK" evidence="3">
    <location>
        <begin position="141"/>
        <end position="167"/>
    </location>
</feature>
<reference evidence="5" key="1">
    <citation type="journal article" date="2014" name="Genome Announc.">
        <title>Draft genome sequence of Colletotrichum sublineola, a destructive pathogen of cultivated sorghum.</title>
        <authorList>
            <person name="Baroncelli R."/>
            <person name="Sanz-Martin J.M."/>
            <person name="Rech G.E."/>
            <person name="Sukno S.A."/>
            <person name="Thon M.R."/>
        </authorList>
    </citation>
    <scope>NUCLEOTIDE SEQUENCE [LARGE SCALE GENOMIC DNA]</scope>
    <source>
        <strain evidence="5">TX430BB</strain>
    </source>
</reference>
<evidence type="ECO:0000256" key="3">
    <source>
        <dbReference type="PROSITE-ProRule" id="PRU00023"/>
    </source>
</evidence>
<dbReference type="HOGENOM" id="CLU_355642_0_0_1"/>
<feature type="repeat" description="ANK" evidence="3">
    <location>
        <begin position="575"/>
        <end position="607"/>
    </location>
</feature>
<dbReference type="AlphaFoldDB" id="A0A066WYR3"/>
<dbReference type="STRING" id="1173701.A0A066WYR3"/>
<dbReference type="PROSITE" id="PS50297">
    <property type="entry name" value="ANK_REP_REGION"/>
    <property type="match status" value="2"/>
</dbReference>
<dbReference type="Pfam" id="PF13637">
    <property type="entry name" value="Ank_4"/>
    <property type="match status" value="1"/>
</dbReference>
<accession>A0A066WYR3</accession>
<dbReference type="InterPro" id="IPR002110">
    <property type="entry name" value="Ankyrin_rpt"/>
</dbReference>
<keyword evidence="2 3" id="KW-0040">ANK repeat</keyword>
<dbReference type="OMA" id="CHTAIEE"/>
<evidence type="ECO:0000313" key="4">
    <source>
        <dbReference type="EMBL" id="KDN60554.1"/>
    </source>
</evidence>
<dbReference type="PANTHER" id="PTHR24123">
    <property type="entry name" value="ANKYRIN REPEAT-CONTAINING"/>
    <property type="match status" value="1"/>
</dbReference>
<evidence type="ECO:0000256" key="1">
    <source>
        <dbReference type="ARBA" id="ARBA00022737"/>
    </source>
</evidence>
<comment type="caution">
    <text evidence="4">The sequence shown here is derived from an EMBL/GenBank/DDBJ whole genome shotgun (WGS) entry which is preliminary data.</text>
</comment>
<dbReference type="InterPro" id="IPR036770">
    <property type="entry name" value="Ankyrin_rpt-contain_sf"/>
</dbReference>
<dbReference type="Gene3D" id="1.25.40.20">
    <property type="entry name" value="Ankyrin repeat-containing domain"/>
    <property type="match status" value="3"/>
</dbReference>
<dbReference type="PROSITE" id="PS50088">
    <property type="entry name" value="ANK_REPEAT"/>
    <property type="match status" value="2"/>
</dbReference>
<protein>
    <recommendedName>
        <fullName evidence="6">Ankyrin repeat protein</fullName>
    </recommendedName>
</protein>
<dbReference type="PANTHER" id="PTHR24123:SF33">
    <property type="entry name" value="PROTEIN HOS4"/>
    <property type="match status" value="1"/>
</dbReference>
<evidence type="ECO:0008006" key="6">
    <source>
        <dbReference type="Google" id="ProtNLM"/>
    </source>
</evidence>
<dbReference type="OrthoDB" id="341259at2759"/>
<keyword evidence="1" id="KW-0677">Repeat</keyword>
<keyword evidence="5" id="KW-1185">Reference proteome</keyword>
<dbReference type="InterPro" id="IPR051165">
    <property type="entry name" value="Multifunctional_ANK_Repeat"/>
</dbReference>
<name>A0A066WYR3_COLSU</name>
<dbReference type="eggNOG" id="ENOG502RNRB">
    <property type="taxonomic scope" value="Eukaryota"/>
</dbReference>
<dbReference type="SUPFAM" id="SSF48403">
    <property type="entry name" value="Ankyrin repeat"/>
    <property type="match status" value="1"/>
</dbReference>